<comment type="caution">
    <text evidence="1">The sequence shown here is derived from an EMBL/GenBank/DDBJ whole genome shotgun (WGS) entry which is preliminary data.</text>
</comment>
<organism evidence="1 2">
    <name type="scientific">Mesorhabditis spiculigera</name>
    <dbReference type="NCBI Taxonomy" id="96644"/>
    <lineage>
        <taxon>Eukaryota</taxon>
        <taxon>Metazoa</taxon>
        <taxon>Ecdysozoa</taxon>
        <taxon>Nematoda</taxon>
        <taxon>Chromadorea</taxon>
        <taxon>Rhabditida</taxon>
        <taxon>Rhabditina</taxon>
        <taxon>Rhabditomorpha</taxon>
        <taxon>Rhabditoidea</taxon>
        <taxon>Rhabditidae</taxon>
        <taxon>Mesorhabditinae</taxon>
        <taxon>Mesorhabditis</taxon>
    </lineage>
</organism>
<dbReference type="EMBL" id="CATQJA010002641">
    <property type="protein sequence ID" value="CAJ0575816.1"/>
    <property type="molecule type" value="Genomic_DNA"/>
</dbReference>
<evidence type="ECO:0008006" key="3">
    <source>
        <dbReference type="Google" id="ProtNLM"/>
    </source>
</evidence>
<keyword evidence="2" id="KW-1185">Reference proteome</keyword>
<proteinExistence type="predicted"/>
<evidence type="ECO:0000313" key="1">
    <source>
        <dbReference type="EMBL" id="CAJ0575816.1"/>
    </source>
</evidence>
<dbReference type="AlphaFoldDB" id="A0AA36CV14"/>
<gene>
    <name evidence="1" type="ORF">MSPICULIGERA_LOCUS14120</name>
</gene>
<name>A0AA36CV14_9BILA</name>
<dbReference type="Proteomes" id="UP001177023">
    <property type="component" value="Unassembled WGS sequence"/>
</dbReference>
<sequence>MPEFLDLPEDVHLQIYSHIIDTDLKTRFRYAKACRYLWNFTKNYQSISNDHVKIYSNFWKICAHIPPTFDEIPEKFTLKSRTVQELLFSHKTIPRLEIYDHNFEPTIPGLKTTFLKVHNENPDLLRVLESCKPAQQFEFVSLPRLLKSAGIFEFLNKSTQRLEYQNLRHRELLKIKIPRAQLKMAHHAVFLTQTYFDQLIEQWQNGEREIVEFEVRMKPMTFDADDQIMIHDSYRRPNGQQIKIVRYFGHMNFYAA</sequence>
<reference evidence="1" key="1">
    <citation type="submission" date="2023-06" db="EMBL/GenBank/DDBJ databases">
        <authorList>
            <person name="Delattre M."/>
        </authorList>
    </citation>
    <scope>NUCLEOTIDE SEQUENCE</scope>
    <source>
        <strain evidence="1">AF72</strain>
    </source>
</reference>
<protein>
    <recommendedName>
        <fullName evidence="3">F-box domain-containing protein</fullName>
    </recommendedName>
</protein>
<feature type="non-terminal residue" evidence="1">
    <location>
        <position position="256"/>
    </location>
</feature>
<accession>A0AA36CV14</accession>
<evidence type="ECO:0000313" key="2">
    <source>
        <dbReference type="Proteomes" id="UP001177023"/>
    </source>
</evidence>